<dbReference type="InterPro" id="IPR036890">
    <property type="entry name" value="HATPase_C_sf"/>
</dbReference>
<dbReference type="CDD" id="cd16917">
    <property type="entry name" value="HATPase_UhpB-NarQ-NarX-like"/>
    <property type="match status" value="1"/>
</dbReference>
<feature type="transmembrane region" description="Helical" evidence="9">
    <location>
        <begin position="72"/>
        <end position="102"/>
    </location>
</feature>
<dbReference type="Proteomes" id="UP001500752">
    <property type="component" value="Unassembled WGS sequence"/>
</dbReference>
<feature type="transmembrane region" description="Helical" evidence="9">
    <location>
        <begin position="134"/>
        <end position="154"/>
    </location>
</feature>
<dbReference type="InterPro" id="IPR011712">
    <property type="entry name" value="Sig_transdc_His_kin_sub3_dim/P"/>
</dbReference>
<keyword evidence="12" id="KW-1185">Reference proteome</keyword>
<keyword evidence="4" id="KW-0808">Transferase</keyword>
<feature type="transmembrane region" description="Helical" evidence="9">
    <location>
        <begin position="109"/>
        <end position="128"/>
    </location>
</feature>
<dbReference type="SUPFAM" id="SSF55874">
    <property type="entry name" value="ATPase domain of HSP90 chaperone/DNA topoisomerase II/histidine kinase"/>
    <property type="match status" value="1"/>
</dbReference>
<evidence type="ECO:0000256" key="5">
    <source>
        <dbReference type="ARBA" id="ARBA00022741"/>
    </source>
</evidence>
<evidence type="ECO:0000256" key="2">
    <source>
        <dbReference type="ARBA" id="ARBA00012438"/>
    </source>
</evidence>
<keyword evidence="8" id="KW-0902">Two-component regulatory system</keyword>
<comment type="catalytic activity">
    <reaction evidence="1">
        <text>ATP + protein L-histidine = ADP + protein N-phospho-L-histidine.</text>
        <dbReference type="EC" id="2.7.13.3"/>
    </reaction>
</comment>
<keyword evidence="9" id="KW-1133">Transmembrane helix</keyword>
<organism evidence="11 12">
    <name type="scientific">Arthrobacter ginkgonis</name>
    <dbReference type="NCBI Taxonomy" id="1630594"/>
    <lineage>
        <taxon>Bacteria</taxon>
        <taxon>Bacillati</taxon>
        <taxon>Actinomycetota</taxon>
        <taxon>Actinomycetes</taxon>
        <taxon>Micrococcales</taxon>
        <taxon>Micrococcaceae</taxon>
        <taxon>Arthrobacter</taxon>
    </lineage>
</organism>
<evidence type="ECO:0000313" key="11">
    <source>
        <dbReference type="EMBL" id="GAA3670590.1"/>
    </source>
</evidence>
<keyword evidence="7" id="KW-0067">ATP-binding</keyword>
<dbReference type="Gene3D" id="3.30.565.10">
    <property type="entry name" value="Histidine kinase-like ATPase, C-terminal domain"/>
    <property type="match status" value="1"/>
</dbReference>
<dbReference type="InterPro" id="IPR003594">
    <property type="entry name" value="HATPase_dom"/>
</dbReference>
<evidence type="ECO:0000256" key="6">
    <source>
        <dbReference type="ARBA" id="ARBA00022777"/>
    </source>
</evidence>
<dbReference type="Pfam" id="PF02518">
    <property type="entry name" value="HATPase_c"/>
    <property type="match status" value="1"/>
</dbReference>
<keyword evidence="3" id="KW-0597">Phosphoprotein</keyword>
<proteinExistence type="predicted"/>
<comment type="caution">
    <text evidence="11">The sequence shown here is derived from an EMBL/GenBank/DDBJ whole genome shotgun (WGS) entry which is preliminary data.</text>
</comment>
<dbReference type="RefSeq" id="WP_345148389.1">
    <property type="nucleotide sequence ID" value="NZ_BAABEO010000008.1"/>
</dbReference>
<evidence type="ECO:0000256" key="4">
    <source>
        <dbReference type="ARBA" id="ARBA00022679"/>
    </source>
</evidence>
<dbReference type="EMBL" id="BAABEO010000008">
    <property type="protein sequence ID" value="GAA3670590.1"/>
    <property type="molecule type" value="Genomic_DNA"/>
</dbReference>
<dbReference type="SMART" id="SM00387">
    <property type="entry name" value="HATPase_c"/>
    <property type="match status" value="1"/>
</dbReference>
<accession>A0ABP7BVB0</accession>
<evidence type="ECO:0000256" key="3">
    <source>
        <dbReference type="ARBA" id="ARBA00022553"/>
    </source>
</evidence>
<name>A0ABP7BVB0_9MICC</name>
<gene>
    <name evidence="11" type="ORF">GCM10023081_06150</name>
</gene>
<evidence type="ECO:0000256" key="7">
    <source>
        <dbReference type="ARBA" id="ARBA00022840"/>
    </source>
</evidence>
<protein>
    <recommendedName>
        <fullName evidence="2">histidine kinase</fullName>
        <ecNumber evidence="2">2.7.13.3</ecNumber>
    </recommendedName>
</protein>
<dbReference type="GO" id="GO:0016301">
    <property type="term" value="F:kinase activity"/>
    <property type="evidence" value="ECO:0007669"/>
    <property type="project" value="UniProtKB-KW"/>
</dbReference>
<keyword evidence="9" id="KW-0812">Transmembrane</keyword>
<dbReference type="Pfam" id="PF23539">
    <property type="entry name" value="DUF7134"/>
    <property type="match status" value="1"/>
</dbReference>
<feature type="domain" description="Histidine kinase/HSP90-like ATPase" evidence="10">
    <location>
        <begin position="298"/>
        <end position="392"/>
    </location>
</feature>
<evidence type="ECO:0000259" key="10">
    <source>
        <dbReference type="SMART" id="SM00387"/>
    </source>
</evidence>
<dbReference type="InterPro" id="IPR055558">
    <property type="entry name" value="DUF7134"/>
</dbReference>
<dbReference type="PANTHER" id="PTHR24421">
    <property type="entry name" value="NITRATE/NITRITE SENSOR PROTEIN NARX-RELATED"/>
    <property type="match status" value="1"/>
</dbReference>
<dbReference type="Pfam" id="PF07730">
    <property type="entry name" value="HisKA_3"/>
    <property type="match status" value="1"/>
</dbReference>
<dbReference type="PANTHER" id="PTHR24421:SF10">
    <property type="entry name" value="NITRATE_NITRITE SENSOR PROTEIN NARQ"/>
    <property type="match status" value="1"/>
</dbReference>
<dbReference type="EC" id="2.7.13.3" evidence="2"/>
<dbReference type="Gene3D" id="1.20.5.1930">
    <property type="match status" value="1"/>
</dbReference>
<keyword evidence="5" id="KW-0547">Nucleotide-binding</keyword>
<evidence type="ECO:0000256" key="8">
    <source>
        <dbReference type="ARBA" id="ARBA00023012"/>
    </source>
</evidence>
<dbReference type="InterPro" id="IPR050482">
    <property type="entry name" value="Sensor_HK_TwoCompSys"/>
</dbReference>
<evidence type="ECO:0000256" key="1">
    <source>
        <dbReference type="ARBA" id="ARBA00000085"/>
    </source>
</evidence>
<keyword evidence="9" id="KW-0472">Membrane</keyword>
<evidence type="ECO:0000313" key="12">
    <source>
        <dbReference type="Proteomes" id="UP001500752"/>
    </source>
</evidence>
<keyword evidence="6 11" id="KW-0418">Kinase</keyword>
<sequence>MTPHRRIDRWIREHPGKVDAVLAAALWFTCAVPAFTGGMPVNSGLAFAVSTLQLVPLAWRRSRPGASAAVVVAGHLLQLALVPTLLPSQVAVPITVYALAAYGRRWQSFAGLGTGLAGALLATGRYVVLEGTAAAAAAMTLLAMSLVVLVAWTFGDLHRTRLTATRALEERAHRLEVERQQERDLAAADERSRIAREMHDIVAHSLSIVITQADGARYASAADPEVARQTLATIAETGRASLREMRRLLGVLRGDEQASTRPLPQLADLPDLVASARTAGLAVDFAVTGEPRRGLPAGAELAAYRAVQEALTNTVKHAGPSASARVDLGWSPRGLSVSVLDDGRGAGALSGDGAGQGLAGMAERVGLYDGTVQAGPAAGGGFRVDVLIPYTED</sequence>
<evidence type="ECO:0000256" key="9">
    <source>
        <dbReference type="SAM" id="Phobius"/>
    </source>
</evidence>
<reference evidence="12" key="1">
    <citation type="journal article" date="2019" name="Int. J. Syst. Evol. Microbiol.">
        <title>The Global Catalogue of Microorganisms (GCM) 10K type strain sequencing project: providing services to taxonomists for standard genome sequencing and annotation.</title>
        <authorList>
            <consortium name="The Broad Institute Genomics Platform"/>
            <consortium name="The Broad Institute Genome Sequencing Center for Infectious Disease"/>
            <person name="Wu L."/>
            <person name="Ma J."/>
        </authorList>
    </citation>
    <scope>NUCLEOTIDE SEQUENCE [LARGE SCALE GENOMIC DNA]</scope>
    <source>
        <strain evidence="12">JCM 30742</strain>
    </source>
</reference>